<dbReference type="InterPro" id="IPR022560">
    <property type="entry name" value="DUF3473"/>
</dbReference>
<comment type="caution">
    <text evidence="3">The sequence shown here is derived from an EMBL/GenBank/DDBJ whole genome shotgun (WGS) entry which is preliminary data.</text>
</comment>
<dbReference type="AlphaFoldDB" id="S2E1U0"/>
<name>S2E1U0_9ARCH</name>
<dbReference type="PANTHER" id="PTHR47561:SF1">
    <property type="entry name" value="POLYSACCHARIDE DEACETYLASE FAMILY PROTEIN (AFU_ORTHOLOGUE AFUA_6G05030)"/>
    <property type="match status" value="1"/>
</dbReference>
<dbReference type="SUPFAM" id="SSF88713">
    <property type="entry name" value="Glycoside hydrolase/deacetylase"/>
    <property type="match status" value="1"/>
</dbReference>
<evidence type="ECO:0000259" key="2">
    <source>
        <dbReference type="Pfam" id="PF11959"/>
    </source>
</evidence>
<evidence type="ECO:0000259" key="1">
    <source>
        <dbReference type="Pfam" id="PF01522"/>
    </source>
</evidence>
<sequence>MLALPVYNGKNLLGIDFEEWFHPQLIQKYLPKKNHELKIIYGIDKMLDWLRKNETFATFFMVGELLEKKPELLDKIIENGHEIAFHTMQHNRLDDNNFKEKFEKELDLFDKLTSGKSKGFRAPTFSLNKNTSWAIDHLIEKKYLYDSSIVPAKTKLYGFNDADVAPYNISSDFLMGDNKSSLIEFPLLITKVFGKKIPAGGGFFLRFLPLKIIDSAIKSYQKLHIPATFYIHSWELTPELMPSLPLSISDKFITYHNLRNALPKMTKLIKKYQFTSFERYL</sequence>
<dbReference type="Pfam" id="PF01522">
    <property type="entry name" value="Polysacc_deac_1"/>
    <property type="match status" value="1"/>
</dbReference>
<evidence type="ECO:0000313" key="4">
    <source>
        <dbReference type="Proteomes" id="UP000014065"/>
    </source>
</evidence>
<dbReference type="Gene3D" id="3.20.20.370">
    <property type="entry name" value="Glycoside hydrolase/deacetylase"/>
    <property type="match status" value="1"/>
</dbReference>
<feature type="domain" description="NodB homology" evidence="1">
    <location>
        <begin position="44"/>
        <end position="134"/>
    </location>
</feature>
<gene>
    <name evidence="3" type="ORF">BG20_I0138</name>
</gene>
<dbReference type="InterPro" id="IPR011330">
    <property type="entry name" value="Glyco_hydro/deAcase_b/a-brl"/>
</dbReference>
<dbReference type="Proteomes" id="UP000014065">
    <property type="component" value="Unassembled WGS sequence"/>
</dbReference>
<dbReference type="InterPro" id="IPR045235">
    <property type="entry name" value="PuuE_HpPgdA-like"/>
</dbReference>
<reference evidence="3 4" key="1">
    <citation type="journal article" date="2012" name="J. Bacteriol.">
        <title>Genome Sequence of "Candidatus Nitrosoarchaeum limnia" BG20, a Low-Salinity Ammonia-Oxidizing Archaeon from the San Francisco Bay Estuary.</title>
        <authorList>
            <person name="Mosier A.C."/>
            <person name="Allen E.E."/>
            <person name="Kim M."/>
            <person name="Ferriera S."/>
            <person name="Francis C.A."/>
        </authorList>
    </citation>
    <scope>NUCLEOTIDE SEQUENCE [LARGE SCALE GENOMIC DNA]</scope>
    <source>
        <strain evidence="3 4">BG20</strain>
    </source>
</reference>
<evidence type="ECO:0000313" key="3">
    <source>
        <dbReference type="EMBL" id="EPA05300.1"/>
    </source>
</evidence>
<dbReference type="OrthoDB" id="10436at2157"/>
<dbReference type="PANTHER" id="PTHR47561">
    <property type="entry name" value="POLYSACCHARIDE DEACETYLASE FAMILY PROTEIN (AFU_ORTHOLOGUE AFUA_6G05030)"/>
    <property type="match status" value="1"/>
</dbReference>
<proteinExistence type="predicted"/>
<dbReference type="CDD" id="cd10941">
    <property type="entry name" value="CE4_PuuE_HpPgdA_like_2"/>
    <property type="match status" value="1"/>
</dbReference>
<dbReference type="Pfam" id="PF11959">
    <property type="entry name" value="DUF3473"/>
    <property type="match status" value="1"/>
</dbReference>
<keyword evidence="4" id="KW-1185">Reference proteome</keyword>
<protein>
    <submittedName>
        <fullName evidence="3">Polysaccharide deactylase family protein, PEP-CTERM locus family protein</fullName>
    </submittedName>
</protein>
<dbReference type="InterPro" id="IPR002509">
    <property type="entry name" value="NODB_dom"/>
</dbReference>
<feature type="domain" description="DUF3473" evidence="2">
    <location>
        <begin position="147"/>
        <end position="280"/>
    </location>
</feature>
<dbReference type="GO" id="GO:0005975">
    <property type="term" value="P:carbohydrate metabolic process"/>
    <property type="evidence" value="ECO:0007669"/>
    <property type="project" value="InterPro"/>
</dbReference>
<dbReference type="RefSeq" id="WP_010192604.1">
    <property type="nucleotide sequence ID" value="NZ_AHJG01000193.1"/>
</dbReference>
<accession>S2E1U0</accession>
<dbReference type="GO" id="GO:0016810">
    <property type="term" value="F:hydrolase activity, acting on carbon-nitrogen (but not peptide) bonds"/>
    <property type="evidence" value="ECO:0007669"/>
    <property type="project" value="InterPro"/>
</dbReference>
<dbReference type="EMBL" id="AHJG01000193">
    <property type="protein sequence ID" value="EPA05300.1"/>
    <property type="molecule type" value="Genomic_DNA"/>
</dbReference>
<organism evidence="3 4">
    <name type="scientific">Candidatus Nitrosarchaeum limnium BG20</name>
    <dbReference type="NCBI Taxonomy" id="859192"/>
    <lineage>
        <taxon>Archaea</taxon>
        <taxon>Nitrososphaerota</taxon>
        <taxon>Nitrososphaeria</taxon>
        <taxon>Nitrosopumilales</taxon>
        <taxon>Nitrosopumilaceae</taxon>
        <taxon>Nitrosarchaeum</taxon>
    </lineage>
</organism>